<name>A0AAN6JN93_9BASI</name>
<evidence type="ECO:0000256" key="3">
    <source>
        <dbReference type="ARBA" id="ARBA00022723"/>
    </source>
</evidence>
<keyword evidence="3 6" id="KW-0479">Metal-binding</keyword>
<evidence type="ECO:0008006" key="11">
    <source>
        <dbReference type="Google" id="ProtNLM"/>
    </source>
</evidence>
<feature type="compositionally biased region" description="Low complexity" evidence="8">
    <location>
        <begin position="308"/>
        <end position="322"/>
    </location>
</feature>
<dbReference type="PANTHER" id="PTHR24305">
    <property type="entry name" value="CYTOCHROME P450"/>
    <property type="match status" value="1"/>
</dbReference>
<dbReference type="InterPro" id="IPR001128">
    <property type="entry name" value="Cyt_P450"/>
</dbReference>
<dbReference type="AlphaFoldDB" id="A0AAN6JN93"/>
<dbReference type="InterPro" id="IPR036396">
    <property type="entry name" value="Cyt_P450_sf"/>
</dbReference>
<feature type="binding site" description="axial binding residue" evidence="6">
    <location>
        <position position="513"/>
    </location>
    <ligand>
        <name>heme</name>
        <dbReference type="ChEBI" id="CHEBI:30413"/>
    </ligand>
    <ligandPart>
        <name>Fe</name>
        <dbReference type="ChEBI" id="CHEBI:18248"/>
    </ligandPart>
</feature>
<dbReference type="PRINTS" id="PR00463">
    <property type="entry name" value="EP450I"/>
</dbReference>
<comment type="caution">
    <text evidence="9">The sequence shown here is derived from an EMBL/GenBank/DDBJ whole genome shotgun (WGS) entry which is preliminary data.</text>
</comment>
<keyword evidence="10" id="KW-1185">Reference proteome</keyword>
<evidence type="ECO:0000313" key="9">
    <source>
        <dbReference type="EMBL" id="KAK0540135.1"/>
    </source>
</evidence>
<evidence type="ECO:0000256" key="5">
    <source>
        <dbReference type="ARBA" id="ARBA00023004"/>
    </source>
</evidence>
<evidence type="ECO:0000256" key="1">
    <source>
        <dbReference type="ARBA" id="ARBA00001971"/>
    </source>
</evidence>
<dbReference type="GO" id="GO:0020037">
    <property type="term" value="F:heme binding"/>
    <property type="evidence" value="ECO:0007669"/>
    <property type="project" value="InterPro"/>
</dbReference>
<sequence>MHVELALATLNSAIIFFYSGWTNTAMVCLVLFCICDIDALSLLPSPAGFFFPLFGAEAAIHTDPHGPHSLEISWIRTLRTSILTYPSLLGSQTLFIADPVAAPVAAALPMTPLETRIANMLLGGEGIITSGPGSKHHRRMRKALGPAFTSLSLAPLAPVLRRHALGLVEGIKYRLEMQNQHSSERNTILDVVPWINAVAFDILAEGGLGYESGCVARLRAGAGNIPKDPLAAAFDATNAAFASQAPVTQVLQTFLGYLFPSLATSSLFARNRAIKTNRKRMEQLARQLIEKRAVTATAAAQNEPPTSPLTATHTSSSPSSSTGYTDFVSRLMFHPRTGRSLLATTSEADKKVLVAQINAFLFAGHETTSSALSWIIYALVSDPSFQTRLFHAIQHLDLESAAAHPLVEAGVKEGLRLFPPARVLRRVAAPGAGGDVILPLAQAVPGTGGRKWLVVPRGQNIVIGLAALNRSKEIWGEDADEFKPERWLNVPDSHTDAHLPFDLASFGFGPKTCIGARFALLELKTLTACLVQHFRFSIAPSPGKAAAGAGATIDIVSRQALFFRPVVRGQERRGSQLPVLVAMRGERD</sequence>
<reference evidence="9" key="1">
    <citation type="journal article" date="2023" name="PhytoFront">
        <title>Draft Genome Resources of Seven Strains of Tilletia horrida, Causal Agent of Kernel Smut of Rice.</title>
        <authorList>
            <person name="Khanal S."/>
            <person name="Antony Babu S."/>
            <person name="Zhou X.G."/>
        </authorList>
    </citation>
    <scope>NUCLEOTIDE SEQUENCE</scope>
    <source>
        <strain evidence="9">TX3</strain>
    </source>
</reference>
<dbReference type="GO" id="GO:0016705">
    <property type="term" value="F:oxidoreductase activity, acting on paired donors, with incorporation or reduction of molecular oxygen"/>
    <property type="evidence" value="ECO:0007669"/>
    <property type="project" value="InterPro"/>
</dbReference>
<dbReference type="PANTHER" id="PTHR24305:SF166">
    <property type="entry name" value="CYTOCHROME P450 12A4, MITOCHONDRIAL-RELATED"/>
    <property type="match status" value="1"/>
</dbReference>
<dbReference type="GO" id="GO:0005506">
    <property type="term" value="F:iron ion binding"/>
    <property type="evidence" value="ECO:0007669"/>
    <property type="project" value="InterPro"/>
</dbReference>
<evidence type="ECO:0000313" key="10">
    <source>
        <dbReference type="Proteomes" id="UP001176521"/>
    </source>
</evidence>
<dbReference type="SUPFAM" id="SSF48264">
    <property type="entry name" value="Cytochrome P450"/>
    <property type="match status" value="1"/>
</dbReference>
<keyword evidence="5 6" id="KW-0408">Iron</keyword>
<evidence type="ECO:0000256" key="4">
    <source>
        <dbReference type="ARBA" id="ARBA00023002"/>
    </source>
</evidence>
<evidence type="ECO:0000256" key="8">
    <source>
        <dbReference type="SAM" id="MobiDB-lite"/>
    </source>
</evidence>
<keyword evidence="6 7" id="KW-0349">Heme</keyword>
<protein>
    <recommendedName>
        <fullName evidence="11">Cytochrome P450</fullName>
    </recommendedName>
</protein>
<keyword evidence="7" id="KW-0503">Monooxygenase</keyword>
<organism evidence="9 10">
    <name type="scientific">Tilletia horrida</name>
    <dbReference type="NCBI Taxonomy" id="155126"/>
    <lineage>
        <taxon>Eukaryota</taxon>
        <taxon>Fungi</taxon>
        <taxon>Dikarya</taxon>
        <taxon>Basidiomycota</taxon>
        <taxon>Ustilaginomycotina</taxon>
        <taxon>Exobasidiomycetes</taxon>
        <taxon>Tilletiales</taxon>
        <taxon>Tilletiaceae</taxon>
        <taxon>Tilletia</taxon>
    </lineage>
</organism>
<evidence type="ECO:0000256" key="2">
    <source>
        <dbReference type="ARBA" id="ARBA00010617"/>
    </source>
</evidence>
<proteinExistence type="inferred from homology"/>
<dbReference type="GO" id="GO:0004497">
    <property type="term" value="F:monooxygenase activity"/>
    <property type="evidence" value="ECO:0007669"/>
    <property type="project" value="UniProtKB-KW"/>
</dbReference>
<dbReference type="InterPro" id="IPR017972">
    <property type="entry name" value="Cyt_P450_CS"/>
</dbReference>
<keyword evidence="4 7" id="KW-0560">Oxidoreductase</keyword>
<dbReference type="Pfam" id="PF00067">
    <property type="entry name" value="p450"/>
    <property type="match status" value="1"/>
</dbReference>
<evidence type="ECO:0000256" key="6">
    <source>
        <dbReference type="PIRSR" id="PIRSR602401-1"/>
    </source>
</evidence>
<feature type="region of interest" description="Disordered" evidence="8">
    <location>
        <begin position="297"/>
        <end position="322"/>
    </location>
</feature>
<accession>A0AAN6JN93</accession>
<dbReference type="InterPro" id="IPR002401">
    <property type="entry name" value="Cyt_P450_E_grp-I"/>
</dbReference>
<evidence type="ECO:0000256" key="7">
    <source>
        <dbReference type="RuleBase" id="RU000461"/>
    </source>
</evidence>
<dbReference type="EMBL" id="JAPDMQ010000018">
    <property type="protein sequence ID" value="KAK0540135.1"/>
    <property type="molecule type" value="Genomic_DNA"/>
</dbReference>
<dbReference type="Proteomes" id="UP001176521">
    <property type="component" value="Unassembled WGS sequence"/>
</dbReference>
<dbReference type="PROSITE" id="PS00086">
    <property type="entry name" value="CYTOCHROME_P450"/>
    <property type="match status" value="1"/>
</dbReference>
<comment type="similarity">
    <text evidence="2 7">Belongs to the cytochrome P450 family.</text>
</comment>
<comment type="cofactor">
    <cofactor evidence="1 6">
        <name>heme</name>
        <dbReference type="ChEBI" id="CHEBI:30413"/>
    </cofactor>
</comment>
<dbReference type="Gene3D" id="1.10.630.10">
    <property type="entry name" value="Cytochrome P450"/>
    <property type="match status" value="1"/>
</dbReference>
<gene>
    <name evidence="9" type="ORF">OC842_000617</name>
</gene>
<dbReference type="InterPro" id="IPR050121">
    <property type="entry name" value="Cytochrome_P450_monoxygenase"/>
</dbReference>
<dbReference type="PRINTS" id="PR00385">
    <property type="entry name" value="P450"/>
</dbReference>